<keyword evidence="2" id="KW-1185">Reference proteome</keyword>
<dbReference type="Proteomes" id="UP000617634">
    <property type="component" value="Unassembled WGS sequence"/>
</dbReference>
<comment type="caution">
    <text evidence="1">The sequence shown here is derived from an EMBL/GenBank/DDBJ whole genome shotgun (WGS) entry which is preliminary data.</text>
</comment>
<reference evidence="1" key="1">
    <citation type="submission" date="2020-11" db="EMBL/GenBank/DDBJ databases">
        <title>Novosphingobium aureum sp. nov., a marine bacterium isolated from sediment of a salt flat.</title>
        <authorList>
            <person name="Yoo Y."/>
            <person name="Kim J.-J."/>
        </authorList>
    </citation>
    <scope>NUCLEOTIDE SEQUENCE</scope>
    <source>
        <strain evidence="1">YJ-S2-02</strain>
    </source>
</reference>
<dbReference type="RefSeq" id="WP_197165322.1">
    <property type="nucleotide sequence ID" value="NZ_JADZGI010000002.1"/>
</dbReference>
<proteinExistence type="predicted"/>
<evidence type="ECO:0000313" key="1">
    <source>
        <dbReference type="EMBL" id="MBH0114211.1"/>
    </source>
</evidence>
<dbReference type="AlphaFoldDB" id="A0A931HDX3"/>
<dbReference type="EMBL" id="JADZGI010000002">
    <property type="protein sequence ID" value="MBH0114211.1"/>
    <property type="molecule type" value="Genomic_DNA"/>
</dbReference>
<accession>A0A931HDX3</accession>
<sequence>MQTVAQTVEIVSYVTATPANRVSQLARNLITAGILPKSSGRDVKKVDGGALIGLLGAVAYSDNIAAASGIAAALMNLPLRIDGEAGEATLASVFAQSIAYDDWEGAELELSSVASGYTATIRGQIVMGTLALTGEFPFWKVKSQGGWVKRSFVIDRSGIEILRNLFRREDLNGMEFK</sequence>
<gene>
    <name evidence="1" type="ORF">I5E68_14800</name>
</gene>
<organism evidence="1 2">
    <name type="scientific">Novosphingobium aureum</name>
    <dbReference type="NCBI Taxonomy" id="2792964"/>
    <lineage>
        <taxon>Bacteria</taxon>
        <taxon>Pseudomonadati</taxon>
        <taxon>Pseudomonadota</taxon>
        <taxon>Alphaproteobacteria</taxon>
        <taxon>Sphingomonadales</taxon>
        <taxon>Sphingomonadaceae</taxon>
        <taxon>Novosphingobium</taxon>
    </lineage>
</organism>
<protein>
    <submittedName>
        <fullName evidence="1">Uncharacterized protein</fullName>
    </submittedName>
</protein>
<evidence type="ECO:0000313" key="2">
    <source>
        <dbReference type="Proteomes" id="UP000617634"/>
    </source>
</evidence>
<name>A0A931HDX3_9SPHN</name>